<protein>
    <submittedName>
        <fullName evidence="2">Uncharacterized protein</fullName>
    </submittedName>
</protein>
<dbReference type="EMBL" id="JANBTX010000008">
    <property type="protein sequence ID" value="KAJ2690735.1"/>
    <property type="molecule type" value="Genomic_DNA"/>
</dbReference>
<dbReference type="Proteomes" id="UP001151516">
    <property type="component" value="Unassembled WGS sequence"/>
</dbReference>
<evidence type="ECO:0000256" key="1">
    <source>
        <dbReference type="SAM" id="SignalP"/>
    </source>
</evidence>
<name>A0A9W8L6D4_9FUNG</name>
<dbReference type="AlphaFoldDB" id="A0A9W8L6D4"/>
<sequence>MKYSFAIGAACVFLAQGGLAGKCPQPSVSSPPPPYVTSSAPLVTSTEQYETFPSGYTSVEDPYSTRPMSSDYSASLTVPSTPPTFYTSVKDPFTTLPMSTDFSYSTPPTPVSTPPVKALQLTLNQLDAAIPARAASDSCASVSTPAECATNAKALVAINKALVKYGITKRSEAVAVIALMAYESGSWQYNTNHFPGRAGQGTRAMLMFNFVESYAKSLHPEEASKALAGGITDASMNAVRALVLNDDDSFGAGFWYLVTNAKAYHNGKLGDGSLDDFMDYVVTGVGASWDNARKIIWQAVNNAIAA</sequence>
<keyword evidence="1" id="KW-0732">Signal</keyword>
<evidence type="ECO:0000313" key="3">
    <source>
        <dbReference type="Proteomes" id="UP001151516"/>
    </source>
</evidence>
<proteinExistence type="predicted"/>
<feature type="chain" id="PRO_5040757669" evidence="1">
    <location>
        <begin position="21"/>
        <end position="306"/>
    </location>
</feature>
<keyword evidence="3" id="KW-1185">Reference proteome</keyword>
<accession>A0A9W8L6D4</accession>
<dbReference type="OrthoDB" id="2349272at2759"/>
<reference evidence="2" key="1">
    <citation type="submission" date="2022-07" db="EMBL/GenBank/DDBJ databases">
        <title>Phylogenomic reconstructions and comparative analyses of Kickxellomycotina fungi.</title>
        <authorList>
            <person name="Reynolds N.K."/>
            <person name="Stajich J.E."/>
            <person name="Barry K."/>
            <person name="Grigoriev I.V."/>
            <person name="Crous P."/>
            <person name="Smith M.E."/>
        </authorList>
    </citation>
    <scope>NUCLEOTIDE SEQUENCE</scope>
    <source>
        <strain evidence="2">CBS 109367</strain>
    </source>
</reference>
<evidence type="ECO:0000313" key="2">
    <source>
        <dbReference type="EMBL" id="KAJ2690735.1"/>
    </source>
</evidence>
<feature type="signal peptide" evidence="1">
    <location>
        <begin position="1"/>
        <end position="20"/>
    </location>
</feature>
<gene>
    <name evidence="2" type="ORF">IWW39_000537</name>
</gene>
<organism evidence="2 3">
    <name type="scientific">Coemansia spiralis</name>
    <dbReference type="NCBI Taxonomy" id="417178"/>
    <lineage>
        <taxon>Eukaryota</taxon>
        <taxon>Fungi</taxon>
        <taxon>Fungi incertae sedis</taxon>
        <taxon>Zoopagomycota</taxon>
        <taxon>Kickxellomycotina</taxon>
        <taxon>Kickxellomycetes</taxon>
        <taxon>Kickxellales</taxon>
        <taxon>Kickxellaceae</taxon>
        <taxon>Coemansia</taxon>
    </lineage>
</organism>
<comment type="caution">
    <text evidence="2">The sequence shown here is derived from an EMBL/GenBank/DDBJ whole genome shotgun (WGS) entry which is preliminary data.</text>
</comment>